<evidence type="ECO:0000313" key="1">
    <source>
        <dbReference type="EMBL" id="KAL2744389.1"/>
    </source>
</evidence>
<gene>
    <name evidence="1" type="ORF">V1477_006931</name>
</gene>
<reference evidence="1 2" key="1">
    <citation type="journal article" date="2024" name="Ann. Entomol. Soc. Am.">
        <title>Genomic analyses of the southern and eastern yellowjacket wasps (Hymenoptera: Vespidae) reveal evolutionary signatures of social life.</title>
        <authorList>
            <person name="Catto M.A."/>
            <person name="Caine P.B."/>
            <person name="Orr S.E."/>
            <person name="Hunt B.G."/>
            <person name="Goodisman M.A.D."/>
        </authorList>
    </citation>
    <scope>NUCLEOTIDE SEQUENCE [LARGE SCALE GENOMIC DNA]</scope>
    <source>
        <strain evidence="1">232</strain>
        <tissue evidence="1">Head and thorax</tissue>
    </source>
</reference>
<dbReference type="Proteomes" id="UP001607303">
    <property type="component" value="Unassembled WGS sequence"/>
</dbReference>
<dbReference type="AlphaFoldDB" id="A0ABD2CI48"/>
<dbReference type="EMBL" id="JAYRBN010000050">
    <property type="protein sequence ID" value="KAL2744389.1"/>
    <property type="molecule type" value="Genomic_DNA"/>
</dbReference>
<organism evidence="1 2">
    <name type="scientific">Vespula maculifrons</name>
    <name type="common">Eastern yellow jacket</name>
    <name type="synonym">Wasp</name>
    <dbReference type="NCBI Taxonomy" id="7453"/>
    <lineage>
        <taxon>Eukaryota</taxon>
        <taxon>Metazoa</taxon>
        <taxon>Ecdysozoa</taxon>
        <taxon>Arthropoda</taxon>
        <taxon>Hexapoda</taxon>
        <taxon>Insecta</taxon>
        <taxon>Pterygota</taxon>
        <taxon>Neoptera</taxon>
        <taxon>Endopterygota</taxon>
        <taxon>Hymenoptera</taxon>
        <taxon>Apocrita</taxon>
        <taxon>Aculeata</taxon>
        <taxon>Vespoidea</taxon>
        <taxon>Vespidae</taxon>
        <taxon>Vespinae</taxon>
        <taxon>Vespula</taxon>
    </lineage>
</organism>
<proteinExistence type="predicted"/>
<sequence>MSKIKGKRFDKEKIILQRKALVRRQKLCRKSWRKFYQVSGMRRRGEIRDEGFVVGADTVINAPLSTTKIELFVYSNVPMCVGHMYEPLHPVGLDNANRSCDLRETMKHICILYITREYASSRIRTTIATCAKLDYAAAYPCHPDPSDISSPICTNTSSHKL</sequence>
<accession>A0ABD2CI48</accession>
<comment type="caution">
    <text evidence="1">The sequence shown here is derived from an EMBL/GenBank/DDBJ whole genome shotgun (WGS) entry which is preliminary data.</text>
</comment>
<protein>
    <submittedName>
        <fullName evidence="1">Uncharacterized protein</fullName>
    </submittedName>
</protein>
<evidence type="ECO:0000313" key="2">
    <source>
        <dbReference type="Proteomes" id="UP001607303"/>
    </source>
</evidence>
<name>A0ABD2CI48_VESMC</name>
<keyword evidence="2" id="KW-1185">Reference proteome</keyword>